<proteinExistence type="predicted"/>
<keyword evidence="3" id="KW-1185">Reference proteome</keyword>
<sequence>MRRLLAVAASTLATGLLIGTPAFADATVTASPETVRPGGTTTVTAGSRDGEYQDNVVVFAVLTGVR</sequence>
<protein>
    <submittedName>
        <fullName evidence="2">Uncharacterized protein</fullName>
    </submittedName>
</protein>
<gene>
    <name evidence="2" type="ORF">ACFOZ4_27940</name>
</gene>
<feature type="signal peptide" evidence="1">
    <location>
        <begin position="1"/>
        <end position="24"/>
    </location>
</feature>
<dbReference type="RefSeq" id="WP_253761388.1">
    <property type="nucleotide sequence ID" value="NZ_JAMZDZ010000001.1"/>
</dbReference>
<dbReference type="Proteomes" id="UP001595816">
    <property type="component" value="Unassembled WGS sequence"/>
</dbReference>
<reference evidence="3" key="1">
    <citation type="journal article" date="2019" name="Int. J. Syst. Evol. Microbiol.">
        <title>The Global Catalogue of Microorganisms (GCM) 10K type strain sequencing project: providing services to taxonomists for standard genome sequencing and annotation.</title>
        <authorList>
            <consortium name="The Broad Institute Genomics Platform"/>
            <consortium name="The Broad Institute Genome Sequencing Center for Infectious Disease"/>
            <person name="Wu L."/>
            <person name="Ma J."/>
        </authorList>
    </citation>
    <scope>NUCLEOTIDE SEQUENCE [LARGE SCALE GENOMIC DNA]</scope>
    <source>
        <strain evidence="3">CGMCC 4.7289</strain>
    </source>
</reference>
<feature type="chain" id="PRO_5045259122" evidence="1">
    <location>
        <begin position="25"/>
        <end position="66"/>
    </location>
</feature>
<dbReference type="EMBL" id="JBHSAY010000015">
    <property type="protein sequence ID" value="MFC4134460.1"/>
    <property type="molecule type" value="Genomic_DNA"/>
</dbReference>
<organism evidence="2 3">
    <name type="scientific">Hamadaea flava</name>
    <dbReference type="NCBI Taxonomy" id="1742688"/>
    <lineage>
        <taxon>Bacteria</taxon>
        <taxon>Bacillati</taxon>
        <taxon>Actinomycetota</taxon>
        <taxon>Actinomycetes</taxon>
        <taxon>Micromonosporales</taxon>
        <taxon>Micromonosporaceae</taxon>
        <taxon>Hamadaea</taxon>
    </lineage>
</organism>
<keyword evidence="1" id="KW-0732">Signal</keyword>
<name>A0ABV8LTR1_9ACTN</name>
<evidence type="ECO:0000313" key="3">
    <source>
        <dbReference type="Proteomes" id="UP001595816"/>
    </source>
</evidence>
<accession>A0ABV8LTR1</accession>
<comment type="caution">
    <text evidence="2">The sequence shown here is derived from an EMBL/GenBank/DDBJ whole genome shotgun (WGS) entry which is preliminary data.</text>
</comment>
<evidence type="ECO:0000256" key="1">
    <source>
        <dbReference type="SAM" id="SignalP"/>
    </source>
</evidence>
<evidence type="ECO:0000313" key="2">
    <source>
        <dbReference type="EMBL" id="MFC4134460.1"/>
    </source>
</evidence>